<keyword evidence="8 15" id="KW-0472">Membrane</keyword>
<keyword evidence="17" id="KW-1185">Reference proteome</keyword>
<keyword evidence="14" id="KW-0175">Coiled coil</keyword>
<evidence type="ECO:0000256" key="15">
    <source>
        <dbReference type="SAM" id="Phobius"/>
    </source>
</evidence>
<dbReference type="PANTHER" id="PTHR33445">
    <property type="entry name" value="ATP SYNTHASE SUBUNIT B', CHLOROPLASTIC"/>
    <property type="match status" value="1"/>
</dbReference>
<name>E1X1L4_HALMS</name>
<evidence type="ECO:0000256" key="1">
    <source>
        <dbReference type="ARBA" id="ARBA00005513"/>
    </source>
</evidence>
<proteinExistence type="inferred from homology"/>
<dbReference type="Pfam" id="PF00430">
    <property type="entry name" value="ATP-synt_B"/>
    <property type="match status" value="1"/>
</dbReference>
<organism evidence="16 17">
    <name type="scientific">Halobacteriovorax marinus (strain ATCC BAA-682 / DSM 15412 / SJ)</name>
    <name type="common">Bacteriovorax marinus</name>
    <dbReference type="NCBI Taxonomy" id="862908"/>
    <lineage>
        <taxon>Bacteria</taxon>
        <taxon>Pseudomonadati</taxon>
        <taxon>Bdellovibrionota</taxon>
        <taxon>Bacteriovoracia</taxon>
        <taxon>Bacteriovoracales</taxon>
        <taxon>Halobacteriovoraceae</taxon>
        <taxon>Halobacteriovorax</taxon>
    </lineage>
</organism>
<comment type="similarity">
    <text evidence="1 13">Belongs to the ATPase B chain family.</text>
</comment>
<evidence type="ECO:0000256" key="14">
    <source>
        <dbReference type="SAM" id="Coils"/>
    </source>
</evidence>
<keyword evidence="4 13" id="KW-0812">Transmembrane</keyword>
<evidence type="ECO:0000256" key="4">
    <source>
        <dbReference type="ARBA" id="ARBA00022692"/>
    </source>
</evidence>
<accession>E1X1L4</accession>
<evidence type="ECO:0000256" key="6">
    <source>
        <dbReference type="ARBA" id="ARBA00022989"/>
    </source>
</evidence>
<gene>
    <name evidence="16" type="ordered locus">BMS_3440</name>
</gene>
<evidence type="ECO:0000256" key="12">
    <source>
        <dbReference type="ARBA" id="ARBA00037847"/>
    </source>
</evidence>
<keyword evidence="6 15" id="KW-1133">Transmembrane helix</keyword>
<dbReference type="PANTHER" id="PTHR33445:SF2">
    <property type="entry name" value="ATP SYNTHASE SUBUNIT B', CHLOROPLASTIC"/>
    <property type="match status" value="1"/>
</dbReference>
<keyword evidence="9" id="KW-0066">ATP synthesis</keyword>
<keyword evidence="7 13" id="KW-0406">Ion transport</keyword>
<dbReference type="GO" id="GO:0012505">
    <property type="term" value="C:endomembrane system"/>
    <property type="evidence" value="ECO:0007669"/>
    <property type="project" value="UniProtKB-SubCell"/>
</dbReference>
<keyword evidence="2 13" id="KW-0813">Transport</keyword>
<keyword evidence="5 13" id="KW-0375">Hydrogen ion transport</keyword>
<dbReference type="KEGG" id="bmx:BMS_3440"/>
<feature type="coiled-coil region" evidence="14">
    <location>
        <begin position="54"/>
        <end position="118"/>
    </location>
</feature>
<evidence type="ECO:0000256" key="2">
    <source>
        <dbReference type="ARBA" id="ARBA00022448"/>
    </source>
</evidence>
<protein>
    <submittedName>
        <fullName evidence="16">ATP synthase subunit B</fullName>
    </submittedName>
</protein>
<reference evidence="17" key="1">
    <citation type="journal article" date="2013" name="ISME J.">
        <title>A small predatory core genome in the divergent marine Bacteriovorax marinus SJ and the terrestrial Bdellovibrio bacteriovorus.</title>
        <authorList>
            <person name="Crossman L.C."/>
            <person name="Chen H."/>
            <person name="Cerdeno-Tarraga A.M."/>
            <person name="Brooks K."/>
            <person name="Quail M.A."/>
            <person name="Pineiro S.A."/>
            <person name="Hobley L."/>
            <person name="Sockett R.E."/>
            <person name="Bentley S.D."/>
            <person name="Parkhill J."/>
            <person name="Williams H.N."/>
            <person name="Stine O.C."/>
        </authorList>
    </citation>
    <scope>NUCLEOTIDE SEQUENCE [LARGE SCALE GENOMIC DNA]</scope>
    <source>
        <strain evidence="17">ATCC BAA-682 / DSM 15412 / SJ</strain>
    </source>
</reference>
<dbReference type="RefSeq" id="WP_014245951.1">
    <property type="nucleotide sequence ID" value="NC_016620.1"/>
</dbReference>
<evidence type="ECO:0000313" key="17">
    <source>
        <dbReference type="Proteomes" id="UP000008963"/>
    </source>
</evidence>
<comment type="function">
    <text evidence="10">F(1)F(0) ATP synthase produces ATP from ADP in the presence of a proton or sodium gradient. F-type ATPases consist of two structural domains, F(1) containing the extramembraneous catalytic core and F(0) containing the membrane proton channel, linked together by a central stalk and a peripheral stalk. During catalysis, ATP synthesis in the catalytic domain of F(1) is coupled via a rotary mechanism of the central stalk subunits to proton translocation.</text>
</comment>
<evidence type="ECO:0000256" key="3">
    <source>
        <dbReference type="ARBA" id="ARBA00022547"/>
    </source>
</evidence>
<evidence type="ECO:0000256" key="7">
    <source>
        <dbReference type="ARBA" id="ARBA00023065"/>
    </source>
</evidence>
<dbReference type="AlphaFoldDB" id="E1X1L4"/>
<dbReference type="GO" id="GO:0045259">
    <property type="term" value="C:proton-transporting ATP synthase complex"/>
    <property type="evidence" value="ECO:0007669"/>
    <property type="project" value="UniProtKB-KW"/>
</dbReference>
<evidence type="ECO:0000256" key="5">
    <source>
        <dbReference type="ARBA" id="ARBA00022781"/>
    </source>
</evidence>
<dbReference type="InterPro" id="IPR050059">
    <property type="entry name" value="ATP_synthase_B_chain"/>
</dbReference>
<dbReference type="InterPro" id="IPR002146">
    <property type="entry name" value="ATP_synth_b/b'su_bac/chlpt"/>
</dbReference>
<evidence type="ECO:0000256" key="10">
    <source>
        <dbReference type="ARBA" id="ARBA00025198"/>
    </source>
</evidence>
<evidence type="ECO:0000256" key="13">
    <source>
        <dbReference type="RuleBase" id="RU003848"/>
    </source>
</evidence>
<dbReference type="HOGENOM" id="CLU_1765487_0_0_7"/>
<dbReference type="GO" id="GO:0015986">
    <property type="term" value="P:proton motive force-driven ATP synthesis"/>
    <property type="evidence" value="ECO:0007669"/>
    <property type="project" value="InterPro"/>
</dbReference>
<dbReference type="STRING" id="862908.BMS_3440"/>
<feature type="transmembrane region" description="Helical" evidence="15">
    <location>
        <begin position="17"/>
        <end position="36"/>
    </location>
</feature>
<comment type="subcellular location">
    <subcellularLocation>
        <location evidence="12">Endomembrane system</location>
        <topology evidence="12">Single-pass membrane protein</topology>
    </subcellularLocation>
</comment>
<comment type="function">
    <text evidence="11">Component of the F(0) channel, it forms part of the peripheral stalk, linking F(1) to F(0). The b'-subunit is a diverged and duplicated form of b found in plants and photosynthetic bacteria.</text>
</comment>
<dbReference type="EMBL" id="FQ312005">
    <property type="protein sequence ID" value="CBW28182.1"/>
    <property type="molecule type" value="Genomic_DNA"/>
</dbReference>
<evidence type="ECO:0000256" key="9">
    <source>
        <dbReference type="ARBA" id="ARBA00023310"/>
    </source>
</evidence>
<dbReference type="PATRIC" id="fig|862908.3.peg.3292"/>
<evidence type="ECO:0000256" key="11">
    <source>
        <dbReference type="ARBA" id="ARBA00025614"/>
    </source>
</evidence>
<evidence type="ECO:0000256" key="8">
    <source>
        <dbReference type="ARBA" id="ARBA00023136"/>
    </source>
</evidence>
<dbReference type="CDD" id="cd06503">
    <property type="entry name" value="ATP-synt_Fo_b"/>
    <property type="match status" value="1"/>
</dbReference>
<dbReference type="Proteomes" id="UP000008963">
    <property type="component" value="Chromosome"/>
</dbReference>
<sequence>MDTILNIFKSLGADITFFYQLALVLVFYFVLKYTLFGKLQEVLDLRESKTTKLEGNANKKFAEAEELAQKYKAELDRANHDAYSLLSEKRNAAIDAQKSKLKEVENQLNIQVDEKRKEFMAELEVHKANVLKEADSLSGDLVNKLTN</sequence>
<evidence type="ECO:0000313" key="16">
    <source>
        <dbReference type="EMBL" id="CBW28182.1"/>
    </source>
</evidence>
<dbReference type="GO" id="GO:0046961">
    <property type="term" value="F:proton-transporting ATPase activity, rotational mechanism"/>
    <property type="evidence" value="ECO:0007669"/>
    <property type="project" value="TreeGrafter"/>
</dbReference>
<keyword evidence="3 13" id="KW-0138">CF(0)</keyword>
<dbReference type="OrthoDB" id="5294014at2"/>